<dbReference type="SUPFAM" id="SSF55729">
    <property type="entry name" value="Acyl-CoA N-acyltransferases (Nat)"/>
    <property type="match status" value="1"/>
</dbReference>
<comment type="caution">
    <text evidence="1">The sequence shown here is derived from an EMBL/GenBank/DDBJ whole genome shotgun (WGS) entry which is preliminary data.</text>
</comment>
<dbReference type="Proteomes" id="UP000553442">
    <property type="component" value="Unassembled WGS sequence"/>
</dbReference>
<evidence type="ECO:0000313" key="1">
    <source>
        <dbReference type="EMBL" id="MBB3332296.1"/>
    </source>
</evidence>
<accession>A0A7W5K5E8</accession>
<proteinExistence type="predicted"/>
<evidence type="ECO:0008006" key="3">
    <source>
        <dbReference type="Google" id="ProtNLM"/>
    </source>
</evidence>
<sequence length="367" mass="40504">MRPGETTLRVRPARPDDDAAIRRLLRERALDGAIRLSLTREPSFFASLDRESLRHDTLLVEEADTGALVGMGTRQVQPARLEGAAVRLGYLSQVRLAPGRRLPRRAMVEAWRLFAESRQAREAPFDLTSITRDNLAARRLLERGLPGQPPYRPLADYTVRTLPTSRRPPSSTGIEIREASEAQWAELQGLRRRRLDAAALALPGPTAPLALRLVALRRGRLLAGLGLLDASPWRQFVVQGYRGPLRWSRPLANLAAPWIGTPRLPRAGQALTSASVVSLAHQPDEEPAAVALLRHAAFHAARLGLDLLLVGGLARDGLAPWLDRALPARRYRTRLYVVAWTPAADAWAEALREAARHDGLQVELSAL</sequence>
<dbReference type="EMBL" id="JACHZF010000028">
    <property type="protein sequence ID" value="MBB3332296.1"/>
    <property type="molecule type" value="Genomic_DNA"/>
</dbReference>
<dbReference type="InterPro" id="IPR016181">
    <property type="entry name" value="Acyl_CoA_acyltransferase"/>
</dbReference>
<gene>
    <name evidence="1" type="ORF">BDK63_003190</name>
</gene>
<organism evidence="1 2">
    <name type="scientific">Halomonas campaniensis</name>
    <dbReference type="NCBI Taxonomy" id="213554"/>
    <lineage>
        <taxon>Bacteria</taxon>
        <taxon>Pseudomonadati</taxon>
        <taxon>Pseudomonadota</taxon>
        <taxon>Gammaproteobacteria</taxon>
        <taxon>Oceanospirillales</taxon>
        <taxon>Halomonadaceae</taxon>
        <taxon>Halomonas</taxon>
    </lineage>
</organism>
<dbReference type="AlphaFoldDB" id="A0A7W5K5E8"/>
<dbReference type="RefSeq" id="WP_183333688.1">
    <property type="nucleotide sequence ID" value="NZ_JACHZF010000028.1"/>
</dbReference>
<keyword evidence="2" id="KW-1185">Reference proteome</keyword>
<dbReference type="Gene3D" id="3.40.630.30">
    <property type="match status" value="1"/>
</dbReference>
<protein>
    <recommendedName>
        <fullName evidence="3">N-acetyltransferase domain-containing protein</fullName>
    </recommendedName>
</protein>
<evidence type="ECO:0000313" key="2">
    <source>
        <dbReference type="Proteomes" id="UP000553442"/>
    </source>
</evidence>
<name>A0A7W5K5E8_9GAMM</name>
<reference evidence="1 2" key="1">
    <citation type="submission" date="2020-08" db="EMBL/GenBank/DDBJ databases">
        <title>Genomic Encyclopedia of Archaeal and Bacterial Type Strains, Phase II (KMG-II): from individual species to whole genera.</title>
        <authorList>
            <person name="Goeker M."/>
        </authorList>
    </citation>
    <scope>NUCLEOTIDE SEQUENCE [LARGE SCALE GENOMIC DNA]</scope>
    <source>
        <strain evidence="1 2">5AG</strain>
    </source>
</reference>